<keyword evidence="3" id="KW-0238">DNA-binding</keyword>
<dbReference type="InterPro" id="IPR005650">
    <property type="entry name" value="BlaI_family"/>
</dbReference>
<evidence type="ECO:0000256" key="3">
    <source>
        <dbReference type="ARBA" id="ARBA00023125"/>
    </source>
</evidence>
<evidence type="ECO:0000256" key="1">
    <source>
        <dbReference type="ARBA" id="ARBA00011046"/>
    </source>
</evidence>
<dbReference type="GO" id="GO:0045892">
    <property type="term" value="P:negative regulation of DNA-templated transcription"/>
    <property type="evidence" value="ECO:0007669"/>
    <property type="project" value="InterPro"/>
</dbReference>
<comment type="caution">
    <text evidence="5">The sequence shown here is derived from an EMBL/GenBank/DDBJ whole genome shotgun (WGS) entry which is preliminary data.</text>
</comment>
<dbReference type="InterPro" id="IPR036390">
    <property type="entry name" value="WH_DNA-bd_sf"/>
</dbReference>
<evidence type="ECO:0000313" key="5">
    <source>
        <dbReference type="EMBL" id="HIR54374.1"/>
    </source>
</evidence>
<dbReference type="SUPFAM" id="SSF46785">
    <property type="entry name" value="Winged helix' DNA-binding domain"/>
    <property type="match status" value="1"/>
</dbReference>
<gene>
    <name evidence="5" type="ORF">IAD36_02075</name>
</gene>
<accession>A0A9D1DK29</accession>
<keyword evidence="2" id="KW-0805">Transcription regulation</keyword>
<dbReference type="PIRSF" id="PIRSF019455">
    <property type="entry name" value="CopR_AtkY"/>
    <property type="match status" value="1"/>
</dbReference>
<evidence type="ECO:0000256" key="4">
    <source>
        <dbReference type="ARBA" id="ARBA00023163"/>
    </source>
</evidence>
<dbReference type="Pfam" id="PF03965">
    <property type="entry name" value="Penicillinase_R"/>
    <property type="match status" value="1"/>
</dbReference>
<dbReference type="AlphaFoldDB" id="A0A9D1DK29"/>
<dbReference type="Proteomes" id="UP000824238">
    <property type="component" value="Unassembled WGS sequence"/>
</dbReference>
<dbReference type="InterPro" id="IPR036388">
    <property type="entry name" value="WH-like_DNA-bd_sf"/>
</dbReference>
<dbReference type="EMBL" id="DVHH01000056">
    <property type="protein sequence ID" value="HIR54374.1"/>
    <property type="molecule type" value="Genomic_DNA"/>
</dbReference>
<reference evidence="5" key="1">
    <citation type="submission" date="2020-10" db="EMBL/GenBank/DDBJ databases">
        <authorList>
            <person name="Gilroy R."/>
        </authorList>
    </citation>
    <scope>NUCLEOTIDE SEQUENCE</scope>
    <source>
        <strain evidence="5">ChiGjej3B3-7149</strain>
    </source>
</reference>
<dbReference type="Gene3D" id="1.10.10.10">
    <property type="entry name" value="Winged helix-like DNA-binding domain superfamily/Winged helix DNA-binding domain"/>
    <property type="match status" value="1"/>
</dbReference>
<organism evidence="5 6">
    <name type="scientific">Candidatus Scatomorpha intestinigallinarum</name>
    <dbReference type="NCBI Taxonomy" id="2840923"/>
    <lineage>
        <taxon>Bacteria</taxon>
        <taxon>Bacillati</taxon>
        <taxon>Bacillota</taxon>
        <taxon>Clostridia</taxon>
        <taxon>Eubacteriales</taxon>
        <taxon>Candidatus Scatomorpha</taxon>
    </lineage>
</organism>
<evidence type="ECO:0000256" key="2">
    <source>
        <dbReference type="ARBA" id="ARBA00023015"/>
    </source>
</evidence>
<evidence type="ECO:0000313" key="6">
    <source>
        <dbReference type="Proteomes" id="UP000824238"/>
    </source>
</evidence>
<comment type="similarity">
    <text evidence="1">Belongs to the BlaI transcriptional regulatory family.</text>
</comment>
<dbReference type="GO" id="GO:0003677">
    <property type="term" value="F:DNA binding"/>
    <property type="evidence" value="ECO:0007669"/>
    <property type="project" value="UniProtKB-KW"/>
</dbReference>
<dbReference type="Gene3D" id="1.10.4040.10">
    <property type="entry name" value="Penicillinase repressor domain"/>
    <property type="match status" value="1"/>
</dbReference>
<sequence>MKLTEAEWAVMEALWAGESFSLGELTRALYPGQGWSKNTVHTYLKRMEAKGLVKIERSSPAPYSAGAAREDCARQERDELLNKVYGGAAGDLIAAFLKETHISADEAARLRKLLDEMEV</sequence>
<reference evidence="5" key="2">
    <citation type="journal article" date="2021" name="PeerJ">
        <title>Extensive microbial diversity within the chicken gut microbiome revealed by metagenomics and culture.</title>
        <authorList>
            <person name="Gilroy R."/>
            <person name="Ravi A."/>
            <person name="Getino M."/>
            <person name="Pursley I."/>
            <person name="Horton D.L."/>
            <person name="Alikhan N.F."/>
            <person name="Baker D."/>
            <person name="Gharbi K."/>
            <person name="Hall N."/>
            <person name="Watson M."/>
            <person name="Adriaenssens E.M."/>
            <person name="Foster-Nyarko E."/>
            <person name="Jarju S."/>
            <person name="Secka A."/>
            <person name="Antonio M."/>
            <person name="Oren A."/>
            <person name="Chaudhuri R.R."/>
            <person name="La Ragione R."/>
            <person name="Hildebrand F."/>
            <person name="Pallen M.J."/>
        </authorList>
    </citation>
    <scope>NUCLEOTIDE SEQUENCE</scope>
    <source>
        <strain evidence="5">ChiGjej3B3-7149</strain>
    </source>
</reference>
<keyword evidence="4" id="KW-0804">Transcription</keyword>
<name>A0A9D1DK29_9FIRM</name>
<proteinExistence type="inferred from homology"/>
<protein>
    <submittedName>
        <fullName evidence="5">BlaI/MecI/CopY family transcriptional regulator</fullName>
    </submittedName>
</protein>